<feature type="binding site" evidence="2">
    <location>
        <position position="82"/>
    </location>
    <ligand>
        <name>Zn(2+)</name>
        <dbReference type="ChEBI" id="CHEBI:29105"/>
        <label>1</label>
        <note>catalytic</note>
    </ligand>
</feature>
<feature type="binding site" evidence="2">
    <location>
        <position position="133"/>
    </location>
    <ligand>
        <name>Zn(2+)</name>
        <dbReference type="ChEBI" id="CHEBI:29105"/>
        <label>2</label>
    </ligand>
</feature>
<dbReference type="InterPro" id="IPR013785">
    <property type="entry name" value="Aldolase_TIM"/>
</dbReference>
<dbReference type="GO" id="GO:0008270">
    <property type="term" value="F:zinc ion binding"/>
    <property type="evidence" value="ECO:0007669"/>
    <property type="project" value="InterPro"/>
</dbReference>
<feature type="active site" description="Proton donor" evidence="1">
    <location>
        <position position="81"/>
    </location>
</feature>
<proteinExistence type="predicted"/>
<dbReference type="InterPro" id="IPR050246">
    <property type="entry name" value="Class_II_FBP_aldolase"/>
</dbReference>
<keyword evidence="4" id="KW-1185">Reference proteome</keyword>
<dbReference type="AlphaFoldDB" id="A0A7Z2VQD7"/>
<dbReference type="PANTHER" id="PTHR30304:SF0">
    <property type="entry name" value="D-TAGATOSE-1,6-BISPHOSPHATE ALDOLASE SUBUNIT GATY-RELATED"/>
    <property type="match status" value="1"/>
</dbReference>
<comment type="cofactor">
    <cofactor evidence="2">
        <name>Zn(2+)</name>
        <dbReference type="ChEBI" id="CHEBI:29105"/>
    </cofactor>
    <text evidence="2">Binds 2 Zn(2+) ions per subunit. One is catalytic and the other provides a structural contribution.</text>
</comment>
<dbReference type="SUPFAM" id="SSF51569">
    <property type="entry name" value="Aldolase"/>
    <property type="match status" value="1"/>
</dbReference>
<dbReference type="PIRSF" id="PIRSF001359">
    <property type="entry name" value="F_bP_aldolase_II"/>
    <property type="match status" value="1"/>
</dbReference>
<name>A0A7Z2VQD7_9BACL</name>
<feature type="binding site" evidence="2">
    <location>
        <position position="103"/>
    </location>
    <ligand>
        <name>Zn(2+)</name>
        <dbReference type="ChEBI" id="CHEBI:29105"/>
        <label>2</label>
    </ligand>
</feature>
<evidence type="ECO:0000256" key="2">
    <source>
        <dbReference type="PIRSR" id="PIRSR001359-3"/>
    </source>
</evidence>
<evidence type="ECO:0000313" key="3">
    <source>
        <dbReference type="EMBL" id="QJD87268.1"/>
    </source>
</evidence>
<feature type="binding site" evidence="2">
    <location>
        <position position="176"/>
    </location>
    <ligand>
        <name>Zn(2+)</name>
        <dbReference type="ChEBI" id="CHEBI:29105"/>
        <label>1</label>
        <note>catalytic</note>
    </ligand>
</feature>
<sequence>MLVYLRELIQDASGGHYAIPAFNVFGYEDAVAVIRAAEELDAPVILATNPGAVQHMPFPYIAPILTRLAEDATVPVVVHLDHGKSYEYVAMAMAYGYTSVMFDGSQLPLEENIRVTREIVRLAAMRGISTEAEIGSVGYSDPSIQMKHEYSDPEEVFRFAEETGVDAVAVSIGTVHRMEVQGAKIDYDLLSRIEAKVAAPLVLHGSTGVADEDLRKLAATRIAKVNIGTALRMAFGKKLRHEMEIRPDEYDRIRLFSEPMEAVKQEALHKFRILGLGRDA</sequence>
<dbReference type="Proteomes" id="UP000502248">
    <property type="component" value="Chromosome"/>
</dbReference>
<reference evidence="3 4" key="1">
    <citation type="submission" date="2020-04" db="EMBL/GenBank/DDBJ databases">
        <title>Genome sequencing of novel species.</title>
        <authorList>
            <person name="Heo J."/>
            <person name="Kim S.-J."/>
            <person name="Kim J.-S."/>
            <person name="Hong S.-B."/>
            <person name="Kwon S.-W."/>
        </authorList>
    </citation>
    <scope>NUCLEOTIDE SEQUENCE [LARGE SCALE GENOMIC DNA]</scope>
    <source>
        <strain evidence="3 4">MFER-1</strain>
    </source>
</reference>
<feature type="binding site" evidence="2">
    <location>
        <position position="204"/>
    </location>
    <ligand>
        <name>Zn(2+)</name>
        <dbReference type="ChEBI" id="CHEBI:29105"/>
        <label>1</label>
        <note>catalytic</note>
    </ligand>
</feature>
<organism evidence="3 4">
    <name type="scientific">Cohnella herbarum</name>
    <dbReference type="NCBI Taxonomy" id="2728023"/>
    <lineage>
        <taxon>Bacteria</taxon>
        <taxon>Bacillati</taxon>
        <taxon>Bacillota</taxon>
        <taxon>Bacilli</taxon>
        <taxon>Bacillales</taxon>
        <taxon>Paenibacillaceae</taxon>
        <taxon>Cohnella</taxon>
    </lineage>
</organism>
<dbReference type="PANTHER" id="PTHR30304">
    <property type="entry name" value="D-TAGATOSE-1,6-BISPHOSPHATE ALDOLASE"/>
    <property type="match status" value="1"/>
</dbReference>
<gene>
    <name evidence="3" type="ORF">HH215_31560</name>
</gene>
<dbReference type="CDD" id="cd00947">
    <property type="entry name" value="TBP_aldolase_IIB"/>
    <property type="match status" value="1"/>
</dbReference>
<accession>A0A7Z2VQD7</accession>
<evidence type="ECO:0000313" key="4">
    <source>
        <dbReference type="Proteomes" id="UP000502248"/>
    </source>
</evidence>
<dbReference type="KEGG" id="cheb:HH215_31560"/>
<dbReference type="InterPro" id="IPR000771">
    <property type="entry name" value="FBA_II"/>
</dbReference>
<evidence type="ECO:0000256" key="1">
    <source>
        <dbReference type="PIRSR" id="PIRSR001359-1"/>
    </source>
</evidence>
<dbReference type="EMBL" id="CP051680">
    <property type="protein sequence ID" value="QJD87268.1"/>
    <property type="molecule type" value="Genomic_DNA"/>
</dbReference>
<keyword evidence="2" id="KW-0479">Metal-binding</keyword>
<dbReference type="NCBIfam" id="TIGR00167">
    <property type="entry name" value="cbbA"/>
    <property type="match status" value="1"/>
</dbReference>
<keyword evidence="2" id="KW-0862">Zinc</keyword>
<dbReference type="Gene3D" id="3.20.20.70">
    <property type="entry name" value="Aldolase class I"/>
    <property type="match status" value="1"/>
</dbReference>
<dbReference type="Pfam" id="PF01116">
    <property type="entry name" value="F_bP_aldolase"/>
    <property type="match status" value="1"/>
</dbReference>
<dbReference type="GO" id="GO:0005975">
    <property type="term" value="P:carbohydrate metabolic process"/>
    <property type="evidence" value="ECO:0007669"/>
    <property type="project" value="InterPro"/>
</dbReference>
<protein>
    <submittedName>
        <fullName evidence="3">Class II fructose-bisphosphate aldolase</fullName>
    </submittedName>
</protein>
<dbReference type="GO" id="GO:0016832">
    <property type="term" value="F:aldehyde-lyase activity"/>
    <property type="evidence" value="ECO:0007669"/>
    <property type="project" value="InterPro"/>
</dbReference>